<sequence>MLELNLSKGDLKKLCCAFGVSTDSVKVDLVQKLKQLLSEVGQNPNSVKETGETSLRNCDADDQGYHVIEMDDFNIDSIAEPNNSYANTEEYQHEYDSLHTIGTELDLAKESRSSSEVMIHIEKACE</sequence>
<reference evidence="1" key="1">
    <citation type="submission" date="2021-06" db="EMBL/GenBank/DDBJ databases">
        <authorList>
            <person name="Kallberg Y."/>
            <person name="Tangrot J."/>
            <person name="Rosling A."/>
        </authorList>
    </citation>
    <scope>NUCLEOTIDE SEQUENCE</scope>
    <source>
        <strain evidence="1">IL203A</strain>
    </source>
</reference>
<evidence type="ECO:0000313" key="2">
    <source>
        <dbReference type="Proteomes" id="UP000789702"/>
    </source>
</evidence>
<organism evidence="1 2">
    <name type="scientific">Dentiscutata heterogama</name>
    <dbReference type="NCBI Taxonomy" id="1316150"/>
    <lineage>
        <taxon>Eukaryota</taxon>
        <taxon>Fungi</taxon>
        <taxon>Fungi incertae sedis</taxon>
        <taxon>Mucoromycota</taxon>
        <taxon>Glomeromycotina</taxon>
        <taxon>Glomeromycetes</taxon>
        <taxon>Diversisporales</taxon>
        <taxon>Gigasporaceae</taxon>
        <taxon>Dentiscutata</taxon>
    </lineage>
</organism>
<name>A0ACA9PVW6_9GLOM</name>
<dbReference type="Proteomes" id="UP000789702">
    <property type="component" value="Unassembled WGS sequence"/>
</dbReference>
<evidence type="ECO:0000313" key="1">
    <source>
        <dbReference type="EMBL" id="CAG8725581.1"/>
    </source>
</evidence>
<comment type="caution">
    <text evidence="1">The sequence shown here is derived from an EMBL/GenBank/DDBJ whole genome shotgun (WGS) entry which is preliminary data.</text>
</comment>
<gene>
    <name evidence="1" type="ORF">DHETER_LOCUS13105</name>
</gene>
<accession>A0ACA9PVW6</accession>
<protein>
    <submittedName>
        <fullName evidence="1">15069_t:CDS:1</fullName>
    </submittedName>
</protein>
<proteinExistence type="predicted"/>
<keyword evidence="2" id="KW-1185">Reference proteome</keyword>
<dbReference type="EMBL" id="CAJVPU010034558">
    <property type="protein sequence ID" value="CAG8725581.1"/>
    <property type="molecule type" value="Genomic_DNA"/>
</dbReference>
<feature type="non-terminal residue" evidence="1">
    <location>
        <position position="126"/>
    </location>
</feature>